<dbReference type="OMA" id="EMSHIYF"/>
<evidence type="ECO:0000259" key="6">
    <source>
        <dbReference type="Pfam" id="PF08753"/>
    </source>
</evidence>
<evidence type="ECO:0000256" key="3">
    <source>
        <dbReference type="ARBA" id="ARBA00023125"/>
    </source>
</evidence>
<organism evidence="7 8">
    <name type="scientific">Methanocaldococcus jannaschii</name>
    <dbReference type="NCBI Taxonomy" id="2190"/>
    <lineage>
        <taxon>Archaea</taxon>
        <taxon>Methanobacteriati</taxon>
        <taxon>Methanobacteriota</taxon>
        <taxon>Methanomada group</taxon>
        <taxon>Methanococci</taxon>
        <taxon>Methanococcales</taxon>
        <taxon>Methanocaldococcaceae</taxon>
        <taxon>Methanocaldococcus</taxon>
    </lineage>
</organism>
<protein>
    <submittedName>
        <fullName evidence="7">CopG family ribbon-helix-helix protein</fullName>
    </submittedName>
</protein>
<dbReference type="PANTHER" id="PTHR34719:SF2">
    <property type="entry name" value="NICKEL-RESPONSIVE REGULATOR"/>
    <property type="match status" value="1"/>
</dbReference>
<dbReference type="Pfam" id="PF01402">
    <property type="entry name" value="RHH_1"/>
    <property type="match status" value="1"/>
</dbReference>
<keyword evidence="4" id="KW-0804">Transcription</keyword>
<dbReference type="PANTHER" id="PTHR34719">
    <property type="entry name" value="NICKEL-RESPONSIVE REGULATOR"/>
    <property type="match status" value="1"/>
</dbReference>
<dbReference type="SMR" id="A0A832WHQ9"/>
<proteinExistence type="inferred from homology"/>
<dbReference type="InterPro" id="IPR027271">
    <property type="entry name" value="Acetolactate_synth/TF_NikR_C"/>
</dbReference>
<dbReference type="Gene3D" id="1.10.1220.10">
    <property type="entry name" value="Met repressor-like"/>
    <property type="match status" value="1"/>
</dbReference>
<dbReference type="Proteomes" id="UP000645676">
    <property type="component" value="Unassembled WGS sequence"/>
</dbReference>
<dbReference type="GO" id="GO:0006355">
    <property type="term" value="P:regulation of DNA-templated transcription"/>
    <property type="evidence" value="ECO:0007669"/>
    <property type="project" value="InterPro"/>
</dbReference>
<evidence type="ECO:0000259" key="5">
    <source>
        <dbReference type="Pfam" id="PF01402"/>
    </source>
</evidence>
<evidence type="ECO:0000313" key="8">
    <source>
        <dbReference type="Proteomes" id="UP000645676"/>
    </source>
</evidence>
<dbReference type="InterPro" id="IPR010985">
    <property type="entry name" value="Ribbon_hlx_hlx"/>
</dbReference>
<name>A0A832WHQ9_9EURY</name>
<dbReference type="InterPro" id="IPR050192">
    <property type="entry name" value="CopG/NikR_regulator"/>
</dbReference>
<dbReference type="Gene3D" id="3.30.70.1150">
    <property type="entry name" value="ACT-like. Chain A, domain 2"/>
    <property type="match status" value="1"/>
</dbReference>
<evidence type="ECO:0000256" key="1">
    <source>
        <dbReference type="ARBA" id="ARBA00008478"/>
    </source>
</evidence>
<dbReference type="Pfam" id="PF08753">
    <property type="entry name" value="NikR_C"/>
    <property type="match status" value="1"/>
</dbReference>
<keyword evidence="3" id="KW-0238">DNA-binding</keyword>
<dbReference type="RefSeq" id="WP_010870272.1">
    <property type="nucleotide sequence ID" value="NC_000909.1"/>
</dbReference>
<gene>
    <name evidence="7" type="ORF">HA335_01860</name>
</gene>
<dbReference type="SUPFAM" id="SSF47598">
    <property type="entry name" value="Ribbon-helix-helix"/>
    <property type="match status" value="1"/>
</dbReference>
<dbReference type="EMBL" id="DUJR01000007">
    <property type="protein sequence ID" value="HII59317.1"/>
    <property type="molecule type" value="Genomic_DNA"/>
</dbReference>
<keyword evidence="2" id="KW-0805">Transcription regulation</keyword>
<dbReference type="GO" id="GO:0003677">
    <property type="term" value="F:DNA binding"/>
    <property type="evidence" value="ECO:0007669"/>
    <property type="project" value="UniProtKB-KW"/>
</dbReference>
<dbReference type="CDD" id="cd22231">
    <property type="entry name" value="RHH_NikR_HicB-like"/>
    <property type="match status" value="1"/>
</dbReference>
<dbReference type="InterPro" id="IPR013321">
    <property type="entry name" value="Arc_rbn_hlx_hlx"/>
</dbReference>
<dbReference type="InterPro" id="IPR045865">
    <property type="entry name" value="ACT-like_dom_sf"/>
</dbReference>
<reference evidence="7" key="1">
    <citation type="journal article" date="2020" name="bioRxiv">
        <title>A rank-normalized archaeal taxonomy based on genome phylogeny resolves widespread incomplete and uneven classifications.</title>
        <authorList>
            <person name="Rinke C."/>
            <person name="Chuvochina M."/>
            <person name="Mussig A.J."/>
            <person name="Chaumeil P.-A."/>
            <person name="Waite D.W."/>
            <person name="Whitman W.B."/>
            <person name="Parks D.H."/>
            <person name="Hugenholtz P."/>
        </authorList>
    </citation>
    <scope>NUCLEOTIDE SEQUENCE</scope>
    <source>
        <strain evidence="7">UBA8849</strain>
    </source>
</reference>
<dbReference type="AlphaFoldDB" id="A0A832WHQ9"/>
<evidence type="ECO:0000313" key="7">
    <source>
        <dbReference type="EMBL" id="HII59317.1"/>
    </source>
</evidence>
<feature type="domain" description="Transcription factor NikR nickel binding C-terminal" evidence="6">
    <location>
        <begin position="57"/>
        <end position="126"/>
    </location>
</feature>
<accession>A0A832WHQ9</accession>
<dbReference type="SUPFAM" id="SSF55021">
    <property type="entry name" value="ACT-like"/>
    <property type="match status" value="1"/>
</dbReference>
<feature type="domain" description="Ribbon-helix-helix protein CopG" evidence="5">
    <location>
        <begin position="5"/>
        <end position="44"/>
    </location>
</feature>
<sequence>MVNVERISISFPKFLLKEIDEVVKKKGYSSRSELIRDAVRKYVLENNPLNKNETVSGIIIVVYNPTKEALEKMSKLYFEHNKVIKSLNQAYVTTSCGKNAKVEIFVVEGNSKDISKFYEEIEKINGKIYDKVIIF</sequence>
<evidence type="ECO:0000256" key="2">
    <source>
        <dbReference type="ARBA" id="ARBA00023015"/>
    </source>
</evidence>
<comment type="caution">
    <text evidence="7">The sequence shown here is derived from an EMBL/GenBank/DDBJ whole genome shotgun (WGS) entry which is preliminary data.</text>
</comment>
<dbReference type="InterPro" id="IPR014864">
    <property type="entry name" value="TF_NikR_Ni-bd_C"/>
</dbReference>
<evidence type="ECO:0000256" key="4">
    <source>
        <dbReference type="ARBA" id="ARBA00023163"/>
    </source>
</evidence>
<dbReference type="InterPro" id="IPR002145">
    <property type="entry name" value="CopG"/>
</dbReference>
<comment type="similarity">
    <text evidence="1">Belongs to the transcriptional regulatory CopG/NikR family.</text>
</comment>